<keyword evidence="9" id="KW-0325">Glycoprotein</keyword>
<reference evidence="14" key="1">
    <citation type="submission" date="2021-01" db="EMBL/GenBank/DDBJ databases">
        <authorList>
            <person name="Zahm M."/>
            <person name="Roques C."/>
            <person name="Cabau C."/>
            <person name="Klopp C."/>
            <person name="Donnadieu C."/>
            <person name="Jouanno E."/>
            <person name="Lampietro C."/>
            <person name="Louis A."/>
            <person name="Herpin A."/>
            <person name="Echchiki A."/>
            <person name="Berthelot C."/>
            <person name="Parey E."/>
            <person name="Roest-Crollius H."/>
            <person name="Braasch I."/>
            <person name="Postlethwait J."/>
            <person name="Bobe J."/>
            <person name="Montfort J."/>
            <person name="Bouchez O."/>
            <person name="Begum T."/>
            <person name="Mejri S."/>
            <person name="Adams A."/>
            <person name="Chen W.-J."/>
            <person name="Guiguen Y."/>
        </authorList>
    </citation>
    <scope>NUCLEOTIDE SEQUENCE</scope>
    <source>
        <strain evidence="14">YG-15Mar2019-1</strain>
        <tissue evidence="14">Brain</tissue>
    </source>
</reference>
<accession>A0A9D3Q7V4</accession>
<keyword evidence="7 12" id="KW-0472">Membrane</keyword>
<feature type="transmembrane region" description="Helical" evidence="12">
    <location>
        <begin position="134"/>
        <end position="157"/>
    </location>
</feature>
<comment type="caution">
    <text evidence="14">The sequence shown here is derived from an EMBL/GenBank/DDBJ whole genome shotgun (WGS) entry which is preliminary data.</text>
</comment>
<evidence type="ECO:0000256" key="9">
    <source>
        <dbReference type="ARBA" id="ARBA00023180"/>
    </source>
</evidence>
<dbReference type="PANTHER" id="PTHR11292">
    <property type="entry name" value="T-CELL SURFACE GLYCOPROTEIN CD8 BETA CHAIN"/>
    <property type="match status" value="1"/>
</dbReference>
<evidence type="ECO:0000313" key="14">
    <source>
        <dbReference type="EMBL" id="KAG7476554.1"/>
    </source>
</evidence>
<keyword evidence="3 13" id="KW-0732">Signal</keyword>
<comment type="subcellular location">
    <subcellularLocation>
        <location evidence="1">Membrane</location>
        <topology evidence="1">Single-pass type I membrane protein</topology>
    </subcellularLocation>
</comment>
<proteinExistence type="predicted"/>
<evidence type="ECO:0000313" key="15">
    <source>
        <dbReference type="Proteomes" id="UP001046870"/>
    </source>
</evidence>
<evidence type="ECO:0000256" key="11">
    <source>
        <dbReference type="SAM" id="MobiDB-lite"/>
    </source>
</evidence>
<evidence type="ECO:0000256" key="6">
    <source>
        <dbReference type="ARBA" id="ARBA00023130"/>
    </source>
</evidence>
<evidence type="ECO:0008006" key="16">
    <source>
        <dbReference type="Google" id="ProtNLM"/>
    </source>
</evidence>
<organism evidence="14 15">
    <name type="scientific">Megalops atlanticus</name>
    <name type="common">Tarpon</name>
    <name type="synonym">Clupea gigantea</name>
    <dbReference type="NCBI Taxonomy" id="7932"/>
    <lineage>
        <taxon>Eukaryota</taxon>
        <taxon>Metazoa</taxon>
        <taxon>Chordata</taxon>
        <taxon>Craniata</taxon>
        <taxon>Vertebrata</taxon>
        <taxon>Euteleostomi</taxon>
        <taxon>Actinopterygii</taxon>
        <taxon>Neopterygii</taxon>
        <taxon>Teleostei</taxon>
        <taxon>Elopiformes</taxon>
        <taxon>Megalopidae</taxon>
        <taxon>Megalops</taxon>
    </lineage>
</organism>
<dbReference type="OrthoDB" id="9394844at2759"/>
<feature type="compositionally biased region" description="Pro residues" evidence="11">
    <location>
        <begin position="96"/>
        <end position="105"/>
    </location>
</feature>
<feature type="signal peptide" evidence="13">
    <location>
        <begin position="1"/>
        <end position="31"/>
    </location>
</feature>
<keyword evidence="8" id="KW-1015">Disulfide bond</keyword>
<dbReference type="GO" id="GO:0016020">
    <property type="term" value="C:membrane"/>
    <property type="evidence" value="ECO:0007669"/>
    <property type="project" value="UniProtKB-SubCell"/>
</dbReference>
<evidence type="ECO:0000256" key="8">
    <source>
        <dbReference type="ARBA" id="ARBA00023157"/>
    </source>
</evidence>
<evidence type="ECO:0000256" key="7">
    <source>
        <dbReference type="ARBA" id="ARBA00023136"/>
    </source>
</evidence>
<evidence type="ECO:0000256" key="2">
    <source>
        <dbReference type="ARBA" id="ARBA00022692"/>
    </source>
</evidence>
<evidence type="ECO:0000256" key="10">
    <source>
        <dbReference type="ARBA" id="ARBA00023319"/>
    </source>
</evidence>
<dbReference type="Proteomes" id="UP001046870">
    <property type="component" value="Chromosome 6"/>
</dbReference>
<dbReference type="GO" id="GO:0050776">
    <property type="term" value="P:regulation of immune response"/>
    <property type="evidence" value="ECO:0007669"/>
    <property type="project" value="InterPro"/>
</dbReference>
<keyword evidence="4" id="KW-0391">Immunity</keyword>
<dbReference type="EMBL" id="JAFDVH010000006">
    <property type="protein sequence ID" value="KAG7476554.1"/>
    <property type="molecule type" value="Genomic_DNA"/>
</dbReference>
<keyword evidence="5 12" id="KW-1133">Transmembrane helix</keyword>
<keyword evidence="10" id="KW-0393">Immunoglobulin domain</keyword>
<dbReference type="GO" id="GO:0042288">
    <property type="term" value="F:MHC class I protein binding"/>
    <property type="evidence" value="ECO:0007669"/>
    <property type="project" value="InterPro"/>
</dbReference>
<dbReference type="GO" id="GO:0002250">
    <property type="term" value="P:adaptive immune response"/>
    <property type="evidence" value="ECO:0007669"/>
    <property type="project" value="UniProtKB-KW"/>
</dbReference>
<protein>
    <recommendedName>
        <fullName evidence="16">CD8 beta</fullName>
    </recommendedName>
</protein>
<keyword evidence="6" id="KW-1064">Adaptive immunity</keyword>
<name>A0A9D3Q7V4_MEGAT</name>
<evidence type="ECO:0000256" key="3">
    <source>
        <dbReference type="ARBA" id="ARBA00022729"/>
    </source>
</evidence>
<evidence type="ECO:0000256" key="1">
    <source>
        <dbReference type="ARBA" id="ARBA00004479"/>
    </source>
</evidence>
<evidence type="ECO:0000256" key="5">
    <source>
        <dbReference type="ARBA" id="ARBA00022989"/>
    </source>
</evidence>
<dbReference type="PANTHER" id="PTHR11292:SF7">
    <property type="entry name" value="T-CELL SURFACE GLYCOPROTEIN CD8 BETA CHAIN-RELATED"/>
    <property type="match status" value="1"/>
</dbReference>
<evidence type="ECO:0000256" key="4">
    <source>
        <dbReference type="ARBA" id="ARBA00022859"/>
    </source>
</evidence>
<keyword evidence="2 12" id="KW-0812">Transmembrane</keyword>
<dbReference type="AlphaFoldDB" id="A0A9D3Q7V4"/>
<feature type="region of interest" description="Disordered" evidence="11">
    <location>
        <begin position="88"/>
        <end position="118"/>
    </location>
</feature>
<dbReference type="GO" id="GO:0015026">
    <property type="term" value="F:coreceptor activity"/>
    <property type="evidence" value="ECO:0007669"/>
    <property type="project" value="InterPro"/>
</dbReference>
<keyword evidence="15" id="KW-1185">Reference proteome</keyword>
<feature type="chain" id="PRO_5039303465" description="CD8 beta" evidence="13">
    <location>
        <begin position="32"/>
        <end position="175"/>
    </location>
</feature>
<gene>
    <name evidence="14" type="ORF">MATL_G00084170</name>
</gene>
<dbReference type="InterPro" id="IPR042414">
    <property type="entry name" value="CD8B"/>
</dbReference>
<sequence length="175" mass="19712">MSRHRAGGPGLWTMAWLVHLWIVCVWTAVAGESLPAVETQYSRLGGFKEFRVQMLKQELPGGVLVPKEDAGGYFCILRFFGENKLGSRGIELKPGQKPPTQPPPTTTRKAHKRPKSCNCPGNTHPKQEFRCQPLFLWILGGVLGTFVTALISVLFYFSRLSKKCHHRLAKEQQLR</sequence>
<evidence type="ECO:0000256" key="13">
    <source>
        <dbReference type="SAM" id="SignalP"/>
    </source>
</evidence>
<dbReference type="GO" id="GO:0009986">
    <property type="term" value="C:cell surface"/>
    <property type="evidence" value="ECO:0007669"/>
    <property type="project" value="TreeGrafter"/>
</dbReference>
<evidence type="ECO:0000256" key="12">
    <source>
        <dbReference type="SAM" id="Phobius"/>
    </source>
</evidence>